<evidence type="ECO:0000259" key="3">
    <source>
        <dbReference type="PROSITE" id="PS50238"/>
    </source>
</evidence>
<feature type="compositionally biased region" description="Low complexity" evidence="2">
    <location>
        <begin position="260"/>
        <end position="270"/>
    </location>
</feature>
<feature type="compositionally biased region" description="Basic and acidic residues" evidence="2">
    <location>
        <begin position="729"/>
        <end position="740"/>
    </location>
</feature>
<evidence type="ECO:0000256" key="1">
    <source>
        <dbReference type="ARBA" id="ARBA00022468"/>
    </source>
</evidence>
<dbReference type="AlphaFoldDB" id="A0A9P3HLH1"/>
<dbReference type="GO" id="GO:0060237">
    <property type="term" value="P:regulation of fungal-type cell wall organization"/>
    <property type="evidence" value="ECO:0007669"/>
    <property type="project" value="TreeGrafter"/>
</dbReference>
<dbReference type="GO" id="GO:0005938">
    <property type="term" value="C:cell cortex"/>
    <property type="evidence" value="ECO:0007669"/>
    <property type="project" value="TreeGrafter"/>
</dbReference>
<feature type="compositionally biased region" description="Polar residues" evidence="2">
    <location>
        <begin position="332"/>
        <end position="349"/>
    </location>
</feature>
<dbReference type="InterPro" id="IPR051025">
    <property type="entry name" value="RhoGAP"/>
</dbReference>
<feature type="compositionally biased region" description="Basic and acidic residues" evidence="2">
    <location>
        <begin position="299"/>
        <end position="315"/>
    </location>
</feature>
<feature type="compositionally biased region" description="Low complexity" evidence="2">
    <location>
        <begin position="642"/>
        <end position="659"/>
    </location>
</feature>
<sequence length="965" mass="104551">MRTRGIFRVSGSAKRVAELQLIFDTPPNYGSQLDWAGYTIHDASNVLRRYLNHLPDPVITLEFYEKFRDVHRNMTDEEDMIAAYQDLIMKLPDPHSCLLMYLLDLLALFAHHSAENLMDSKNLASVFQPGVLSHPNHAMSPGEYMTSASVLKFLIDHQSSFTFPKSNYDEDDEEMVHVGPSGPGVQNFPNHQRQSIGSGLHGGYVNAEDHERLYNSMAGKGSGFDPDSGLRGLDSGIRRQLSLQKPIIPHSTLPGHAPQRSKSTNSSTSSHRSHQSHIFSSTFLSKRRSIRNSKTGSKIGHDFEFHPSGEHSPKEQDLADIAEAATLDGSLTPRSASLRKSQTVPLSSENTAEDFSNYMARRKHLQNEGLRREPSIFCQTIEIQFPAPFVDADRTAAFKPSPPVSSRAIPGTSSDPRLSQTLPKDLSFVPNISTTAHVHIPDSPVRSHEGGIVPQSLNPRGGATLKRSSGLVPTGLQSPSAGAILRAKSNPGELTHISNRSHSRTGAAGSQSGGGHQTMEKFKGLFTGRHKELDPNSVQREQDGKRDTRRESMTEKQRKYKSQEVARSPVPSDQINGSGLWSAAPLPERVYEGEDNRGYTQPPPPIPQHQQLASIPPRPRPPPPENSLMDLLEMPQRMGRQSGHSTPTGGSRSGSPSASIVHSSYPRHQLSTNPSFTSSSTARSTPTGERLYHGRGASAQGSSGSLEAMFSGGHGGEITPPNRHSYRSSNDHSYQEDYARQRQQQHPGHLTPHGSFRQNSFGSHAGGSSEALVPPSAPRSRNGSFGSLDAYDAGVPPIAPKSKERRSAREGSTSSLRGDVTPPRTRSNSSRNPSPVPSPSLGPLSSSQFQGQLQQQHYHHPGSSPLSGRSQIMSPGSASGFGATLASTPSARARARAQSREDILRQESSPGLNNGRGYDNNSRPGGSPIAPRSLRSGSMTRSAVPTVSSVSSSSVSSNPTYPQQS</sequence>
<feature type="compositionally biased region" description="Low complexity" evidence="2">
    <location>
        <begin position="841"/>
        <end position="856"/>
    </location>
</feature>
<evidence type="ECO:0000256" key="2">
    <source>
        <dbReference type="SAM" id="MobiDB-lite"/>
    </source>
</evidence>
<feature type="region of interest" description="Disordered" evidence="2">
    <location>
        <begin position="246"/>
        <end position="315"/>
    </location>
</feature>
<proteinExistence type="predicted"/>
<feature type="region of interest" description="Disordered" evidence="2">
    <location>
        <begin position="493"/>
        <end position="965"/>
    </location>
</feature>
<feature type="domain" description="Rho-GAP" evidence="3">
    <location>
        <begin position="1"/>
        <end position="162"/>
    </location>
</feature>
<feature type="compositionally biased region" description="Polar residues" evidence="2">
    <location>
        <begin position="935"/>
        <end position="946"/>
    </location>
</feature>
<dbReference type="Proteomes" id="UP000827284">
    <property type="component" value="Unassembled WGS sequence"/>
</dbReference>
<evidence type="ECO:0000313" key="4">
    <source>
        <dbReference type="EMBL" id="GJJ78960.1"/>
    </source>
</evidence>
<reference evidence="4" key="1">
    <citation type="submission" date="2021-11" db="EMBL/GenBank/DDBJ databases">
        <authorList>
            <person name="Herlambang A."/>
            <person name="Guo Y."/>
            <person name="Takashima Y."/>
            <person name="Nishizawa T."/>
        </authorList>
    </citation>
    <scope>NUCLEOTIDE SEQUENCE</scope>
    <source>
        <strain evidence="4">E1425</strain>
    </source>
</reference>
<feature type="compositionally biased region" description="Pro residues" evidence="2">
    <location>
        <begin position="616"/>
        <end position="625"/>
    </location>
</feature>
<dbReference type="OrthoDB" id="3196451at2759"/>
<feature type="compositionally biased region" description="Low complexity" evidence="2">
    <location>
        <begin position="947"/>
        <end position="957"/>
    </location>
</feature>
<feature type="compositionally biased region" description="Polar residues" evidence="2">
    <location>
        <begin position="411"/>
        <end position="422"/>
    </location>
</feature>
<feature type="compositionally biased region" description="Low complexity" evidence="2">
    <location>
        <begin position="694"/>
        <end position="705"/>
    </location>
</feature>
<feature type="region of interest" description="Disordered" evidence="2">
    <location>
        <begin position="181"/>
        <end position="204"/>
    </location>
</feature>
<dbReference type="SMART" id="SM00324">
    <property type="entry name" value="RhoGAP"/>
    <property type="match status" value="1"/>
</dbReference>
<comment type="caution">
    <text evidence="4">The sequence shown here is derived from an EMBL/GenBank/DDBJ whole genome shotgun (WGS) entry which is preliminary data.</text>
</comment>
<feature type="region of interest" description="Disordered" evidence="2">
    <location>
        <begin position="328"/>
        <end position="349"/>
    </location>
</feature>
<dbReference type="GO" id="GO:0007165">
    <property type="term" value="P:signal transduction"/>
    <property type="evidence" value="ECO:0007669"/>
    <property type="project" value="InterPro"/>
</dbReference>
<accession>A0A9P3HLH1</accession>
<dbReference type="InterPro" id="IPR000198">
    <property type="entry name" value="RhoGAP_dom"/>
</dbReference>
<reference evidence="4" key="2">
    <citation type="journal article" date="2022" name="Microbiol. Resour. Announc.">
        <title>Whole-Genome Sequence of Entomortierella parvispora E1425, a Mucoromycotan Fungus Associated with Burkholderiaceae-Related Endosymbiotic Bacteria.</title>
        <authorList>
            <person name="Herlambang A."/>
            <person name="Guo Y."/>
            <person name="Takashima Y."/>
            <person name="Narisawa K."/>
            <person name="Ohta H."/>
            <person name="Nishizawa T."/>
        </authorList>
    </citation>
    <scope>NUCLEOTIDE SEQUENCE</scope>
    <source>
        <strain evidence="4">E1425</strain>
    </source>
</reference>
<dbReference type="SUPFAM" id="SSF48350">
    <property type="entry name" value="GTPase activation domain, GAP"/>
    <property type="match status" value="1"/>
</dbReference>
<protein>
    <submittedName>
        <fullName evidence="4">GTPase-activating protein SAC7</fullName>
    </submittedName>
</protein>
<dbReference type="PROSITE" id="PS50238">
    <property type="entry name" value="RHOGAP"/>
    <property type="match status" value="1"/>
</dbReference>
<dbReference type="GO" id="GO:0005096">
    <property type="term" value="F:GTPase activator activity"/>
    <property type="evidence" value="ECO:0007669"/>
    <property type="project" value="UniProtKB-KW"/>
</dbReference>
<name>A0A9P3HLH1_9FUNG</name>
<feature type="compositionally biased region" description="Polar residues" evidence="2">
    <location>
        <begin position="669"/>
        <end position="687"/>
    </location>
</feature>
<gene>
    <name evidence="4" type="ORF">EMPS_11319</name>
</gene>
<keyword evidence="1" id="KW-0343">GTPase activation</keyword>
<dbReference type="EMBL" id="BQFW01000015">
    <property type="protein sequence ID" value="GJJ78960.1"/>
    <property type="molecule type" value="Genomic_DNA"/>
</dbReference>
<dbReference type="InterPro" id="IPR008936">
    <property type="entry name" value="Rho_GTPase_activation_prot"/>
</dbReference>
<keyword evidence="5" id="KW-1185">Reference proteome</keyword>
<feature type="region of interest" description="Disordered" evidence="2">
    <location>
        <begin position="454"/>
        <end position="478"/>
    </location>
</feature>
<feature type="compositionally biased region" description="Polar residues" evidence="2">
    <location>
        <begin position="864"/>
        <end position="877"/>
    </location>
</feature>
<dbReference type="PANTHER" id="PTHR15228:SF25">
    <property type="entry name" value="F-BAR DOMAIN-CONTAINING PROTEIN"/>
    <property type="match status" value="1"/>
</dbReference>
<feature type="compositionally biased region" description="Low complexity" evidence="2">
    <location>
        <begin position="820"/>
        <end position="833"/>
    </location>
</feature>
<dbReference type="PANTHER" id="PTHR15228">
    <property type="entry name" value="SPERMATHECAL PHYSIOLOGY VARIANT"/>
    <property type="match status" value="1"/>
</dbReference>
<feature type="region of interest" description="Disordered" evidence="2">
    <location>
        <begin position="399"/>
        <end position="422"/>
    </location>
</feature>
<feature type="compositionally biased region" description="Polar residues" evidence="2">
    <location>
        <begin position="187"/>
        <end position="197"/>
    </location>
</feature>
<feature type="compositionally biased region" description="Low complexity" evidence="2">
    <location>
        <begin position="883"/>
        <end position="892"/>
    </location>
</feature>
<dbReference type="Gene3D" id="1.10.555.10">
    <property type="entry name" value="Rho GTPase activation protein"/>
    <property type="match status" value="1"/>
</dbReference>
<dbReference type="Pfam" id="PF00620">
    <property type="entry name" value="RhoGAP"/>
    <property type="match status" value="1"/>
</dbReference>
<feature type="compositionally biased region" description="Basic and acidic residues" evidence="2">
    <location>
        <begin position="518"/>
        <end position="564"/>
    </location>
</feature>
<organism evidence="4 5">
    <name type="scientific">Entomortierella parvispora</name>
    <dbReference type="NCBI Taxonomy" id="205924"/>
    <lineage>
        <taxon>Eukaryota</taxon>
        <taxon>Fungi</taxon>
        <taxon>Fungi incertae sedis</taxon>
        <taxon>Mucoromycota</taxon>
        <taxon>Mortierellomycotina</taxon>
        <taxon>Mortierellomycetes</taxon>
        <taxon>Mortierellales</taxon>
        <taxon>Mortierellaceae</taxon>
        <taxon>Entomortierella</taxon>
    </lineage>
</organism>
<evidence type="ECO:0000313" key="5">
    <source>
        <dbReference type="Proteomes" id="UP000827284"/>
    </source>
</evidence>